<proteinExistence type="predicted"/>
<evidence type="ECO:0000256" key="2">
    <source>
        <dbReference type="SAM" id="Phobius"/>
    </source>
</evidence>
<dbReference type="EMBL" id="CAUYUJ010008317">
    <property type="protein sequence ID" value="CAK0823559.1"/>
    <property type="molecule type" value="Genomic_DNA"/>
</dbReference>
<keyword evidence="2" id="KW-1133">Transmembrane helix</keyword>
<sequence length="116" mass="12363">MLHTSANRAQGRALRWSGPFGVGTARWVPRAGAPGDAPNPAHGRTGLATKLRGGKKKKKKKIILVLLQSSVFLVLLLLLLLLPPPPPPRPIRSSTYGLTGCLHMALPSPISTYASQ</sequence>
<evidence type="ECO:0000313" key="3">
    <source>
        <dbReference type="EMBL" id="CAK0823559.1"/>
    </source>
</evidence>
<reference evidence="3" key="1">
    <citation type="submission" date="2023-10" db="EMBL/GenBank/DDBJ databases">
        <authorList>
            <person name="Chen Y."/>
            <person name="Shah S."/>
            <person name="Dougan E. K."/>
            <person name="Thang M."/>
            <person name="Chan C."/>
        </authorList>
    </citation>
    <scope>NUCLEOTIDE SEQUENCE [LARGE SCALE GENOMIC DNA]</scope>
</reference>
<feature type="region of interest" description="Disordered" evidence="1">
    <location>
        <begin position="28"/>
        <end position="53"/>
    </location>
</feature>
<evidence type="ECO:0000313" key="4">
    <source>
        <dbReference type="Proteomes" id="UP001189429"/>
    </source>
</evidence>
<name>A0ABN9RWT0_9DINO</name>
<feature type="transmembrane region" description="Helical" evidence="2">
    <location>
        <begin position="62"/>
        <end position="82"/>
    </location>
</feature>
<keyword evidence="2" id="KW-0812">Transmembrane</keyword>
<dbReference type="Proteomes" id="UP001189429">
    <property type="component" value="Unassembled WGS sequence"/>
</dbReference>
<keyword evidence="4" id="KW-1185">Reference proteome</keyword>
<protein>
    <submittedName>
        <fullName evidence="3">Uncharacterized protein</fullName>
    </submittedName>
</protein>
<keyword evidence="2" id="KW-0472">Membrane</keyword>
<accession>A0ABN9RWT0</accession>
<evidence type="ECO:0000256" key="1">
    <source>
        <dbReference type="SAM" id="MobiDB-lite"/>
    </source>
</evidence>
<gene>
    <name evidence="3" type="ORF">PCOR1329_LOCUS24222</name>
</gene>
<comment type="caution">
    <text evidence="3">The sequence shown here is derived from an EMBL/GenBank/DDBJ whole genome shotgun (WGS) entry which is preliminary data.</text>
</comment>
<organism evidence="3 4">
    <name type="scientific">Prorocentrum cordatum</name>
    <dbReference type="NCBI Taxonomy" id="2364126"/>
    <lineage>
        <taxon>Eukaryota</taxon>
        <taxon>Sar</taxon>
        <taxon>Alveolata</taxon>
        <taxon>Dinophyceae</taxon>
        <taxon>Prorocentrales</taxon>
        <taxon>Prorocentraceae</taxon>
        <taxon>Prorocentrum</taxon>
    </lineage>
</organism>